<dbReference type="Gene3D" id="3.40.190.10">
    <property type="entry name" value="Periplasmic binding protein-like II"/>
    <property type="match status" value="2"/>
</dbReference>
<dbReference type="PANTHER" id="PTHR30006">
    <property type="entry name" value="THIAMINE-BINDING PERIPLASMIC PROTEIN-RELATED"/>
    <property type="match status" value="1"/>
</dbReference>
<reference evidence="2 3" key="1">
    <citation type="journal article" date="2014" name="PLoS Genet.">
        <title>Phylogenetically driven sequencing of extremely halophilic archaea reveals strategies for static and dynamic osmo-response.</title>
        <authorList>
            <person name="Becker E.A."/>
            <person name="Seitzer P.M."/>
            <person name="Tritt A."/>
            <person name="Larsen D."/>
            <person name="Krusor M."/>
            <person name="Yao A.I."/>
            <person name="Wu D."/>
            <person name="Madern D."/>
            <person name="Eisen J.A."/>
            <person name="Darling A.E."/>
            <person name="Facciotti M.T."/>
        </authorList>
    </citation>
    <scope>NUCLEOTIDE SEQUENCE [LARGE SCALE GENOMIC DNA]</scope>
    <source>
        <strain evidence="2 3">DSM 1307</strain>
    </source>
</reference>
<keyword evidence="3" id="KW-1185">Reference proteome</keyword>
<dbReference type="STRING" id="931277.C448_08064"/>
<comment type="caution">
    <text evidence="2">The sequence shown here is derived from an EMBL/GenBank/DDBJ whole genome shotgun (WGS) entry which is preliminary data.</text>
</comment>
<dbReference type="EMBL" id="AOMC01000106">
    <property type="protein sequence ID" value="EMA44591.1"/>
    <property type="molecule type" value="Genomic_DNA"/>
</dbReference>
<dbReference type="GO" id="GO:0030975">
    <property type="term" value="F:thiamine binding"/>
    <property type="evidence" value="ECO:0007669"/>
    <property type="project" value="InterPro"/>
</dbReference>
<protein>
    <submittedName>
        <fullName evidence="2">ThiB subfamily ABC transporter periplasmic binding protein</fullName>
    </submittedName>
</protein>
<accession>M0MFW1</accession>
<dbReference type="Proteomes" id="UP000011568">
    <property type="component" value="Unassembled WGS sequence"/>
</dbReference>
<dbReference type="PANTHER" id="PTHR30006:SF2">
    <property type="entry name" value="ABC TRANSPORTER SUBSTRATE-BINDING PROTEIN"/>
    <property type="match status" value="1"/>
</dbReference>
<dbReference type="Pfam" id="PF13343">
    <property type="entry name" value="SBP_bac_6"/>
    <property type="match status" value="1"/>
</dbReference>
<organism evidence="2 3">
    <name type="scientific">Halococcus morrhuae DSM 1307</name>
    <dbReference type="NCBI Taxonomy" id="931277"/>
    <lineage>
        <taxon>Archaea</taxon>
        <taxon>Methanobacteriati</taxon>
        <taxon>Methanobacteriota</taxon>
        <taxon>Stenosarchaea group</taxon>
        <taxon>Halobacteria</taxon>
        <taxon>Halobacteriales</taxon>
        <taxon>Halococcaceae</taxon>
        <taxon>Halococcus</taxon>
    </lineage>
</organism>
<gene>
    <name evidence="2" type="ORF">C448_08064</name>
</gene>
<sequence>MNDFIQRRKEDAPLDADAYVGVTPSDLVRADRVLTNDIDLFSPLDTIDTGSVVDEYWFDPQRRIVPTGASHVCIVYNDRKVSEPASFDALLDPEYSDGLLMANPQTTVTGLDFLLWTIHAKGRDDYLDYWEQLMKNNVRALKSWNSAYSAYESGEAPMVVSYSTDQIYATNEGKPLAKHRIGFPNDTGYAYISGVGKFADTDRGDLVDTFAQFLIESKVQRRTAVLNVGFPAVEDASLPKKYQPHVKKPETVIQYSVDELRKHADRWRSKWARQVASK</sequence>
<dbReference type="PATRIC" id="fig|931277.6.peg.1577"/>
<keyword evidence="1" id="KW-0732">Signal</keyword>
<evidence type="ECO:0000313" key="3">
    <source>
        <dbReference type="Proteomes" id="UP000011568"/>
    </source>
</evidence>
<evidence type="ECO:0000313" key="2">
    <source>
        <dbReference type="EMBL" id="EMA44591.1"/>
    </source>
</evidence>
<dbReference type="GO" id="GO:0015888">
    <property type="term" value="P:thiamine transport"/>
    <property type="evidence" value="ECO:0007669"/>
    <property type="project" value="InterPro"/>
</dbReference>
<proteinExistence type="predicted"/>
<evidence type="ECO:0000256" key="1">
    <source>
        <dbReference type="ARBA" id="ARBA00022729"/>
    </source>
</evidence>
<name>M0MFW1_HALMO</name>
<dbReference type="eggNOG" id="arCOG00226">
    <property type="taxonomic scope" value="Archaea"/>
</dbReference>
<dbReference type="NCBIfam" id="TIGR01254">
    <property type="entry name" value="sfuA"/>
    <property type="match status" value="1"/>
</dbReference>
<dbReference type="InterPro" id="IPR005948">
    <property type="entry name" value="ThiB-like"/>
</dbReference>
<dbReference type="SUPFAM" id="SSF53850">
    <property type="entry name" value="Periplasmic binding protein-like II"/>
    <property type="match status" value="1"/>
</dbReference>
<dbReference type="AlphaFoldDB" id="M0MFW1"/>